<evidence type="ECO:0000313" key="1">
    <source>
        <dbReference type="EMBL" id="KKN66774.1"/>
    </source>
</evidence>
<gene>
    <name evidence="1" type="ORF">LCGC14_0468210</name>
</gene>
<accession>A0A0F9SID2</accession>
<dbReference type="Pfam" id="PF09719">
    <property type="entry name" value="C_GCAxxG_C_C"/>
    <property type="match status" value="1"/>
</dbReference>
<protein>
    <recommendedName>
        <fullName evidence="2">C_GCAxxG_C_C family protein</fullName>
    </recommendedName>
</protein>
<dbReference type="EMBL" id="LAZR01000491">
    <property type="protein sequence ID" value="KKN66774.1"/>
    <property type="molecule type" value="Genomic_DNA"/>
</dbReference>
<name>A0A0F9SID2_9ZZZZ</name>
<organism evidence="1">
    <name type="scientific">marine sediment metagenome</name>
    <dbReference type="NCBI Taxonomy" id="412755"/>
    <lineage>
        <taxon>unclassified sequences</taxon>
        <taxon>metagenomes</taxon>
        <taxon>ecological metagenomes</taxon>
    </lineage>
</organism>
<proteinExistence type="predicted"/>
<evidence type="ECO:0008006" key="2">
    <source>
        <dbReference type="Google" id="ProtNLM"/>
    </source>
</evidence>
<sequence length="102" mass="11051">MGGGLGCLGKTCGAVNGALLVIGLKFGGSKLEDIEAKEETYKVVQDFIKKFELMNDSIICRDLLGCDISSIEGMNYAERNGLFKSRCPKLVKDSSEILETIL</sequence>
<dbReference type="NCBIfam" id="TIGR01909">
    <property type="entry name" value="C_GCAxxG_C_C"/>
    <property type="match status" value="1"/>
</dbReference>
<reference evidence="1" key="1">
    <citation type="journal article" date="2015" name="Nature">
        <title>Complex archaea that bridge the gap between prokaryotes and eukaryotes.</title>
        <authorList>
            <person name="Spang A."/>
            <person name="Saw J.H."/>
            <person name="Jorgensen S.L."/>
            <person name="Zaremba-Niedzwiedzka K."/>
            <person name="Martijn J."/>
            <person name="Lind A.E."/>
            <person name="van Eijk R."/>
            <person name="Schleper C."/>
            <person name="Guy L."/>
            <person name="Ettema T.J."/>
        </authorList>
    </citation>
    <scope>NUCLEOTIDE SEQUENCE</scope>
</reference>
<comment type="caution">
    <text evidence="1">The sequence shown here is derived from an EMBL/GenBank/DDBJ whole genome shotgun (WGS) entry which is preliminary data.</text>
</comment>
<dbReference type="InterPro" id="IPR010181">
    <property type="entry name" value="CGCAxxGCC_motif"/>
</dbReference>
<dbReference type="AlphaFoldDB" id="A0A0F9SID2"/>